<keyword evidence="5" id="KW-1185">Reference proteome</keyword>
<dbReference type="PANTHER" id="PTHR46093:SF3">
    <property type="entry name" value="ACYL-COA-BINDING DOMAIN-CONTAINING PROTEIN 4"/>
    <property type="match status" value="1"/>
</dbReference>
<evidence type="ECO:0000256" key="1">
    <source>
        <dbReference type="ARBA" id="ARBA00022441"/>
    </source>
</evidence>
<dbReference type="InterPro" id="IPR006652">
    <property type="entry name" value="Kelch_1"/>
</dbReference>
<name>D8T996_SELML</name>
<keyword evidence="2" id="KW-0677">Repeat</keyword>
<reference evidence="4 5" key="1">
    <citation type="journal article" date="2011" name="Science">
        <title>The Selaginella genome identifies genetic changes associated with the evolution of vascular plants.</title>
        <authorList>
            <person name="Banks J.A."/>
            <person name="Nishiyama T."/>
            <person name="Hasebe M."/>
            <person name="Bowman J.L."/>
            <person name="Gribskov M."/>
            <person name="dePamphilis C."/>
            <person name="Albert V.A."/>
            <person name="Aono N."/>
            <person name="Aoyama T."/>
            <person name="Ambrose B.A."/>
            <person name="Ashton N.W."/>
            <person name="Axtell M.J."/>
            <person name="Barker E."/>
            <person name="Barker M.S."/>
            <person name="Bennetzen J.L."/>
            <person name="Bonawitz N.D."/>
            <person name="Chapple C."/>
            <person name="Cheng C."/>
            <person name="Correa L.G."/>
            <person name="Dacre M."/>
            <person name="DeBarry J."/>
            <person name="Dreyer I."/>
            <person name="Elias M."/>
            <person name="Engstrom E.M."/>
            <person name="Estelle M."/>
            <person name="Feng L."/>
            <person name="Finet C."/>
            <person name="Floyd S.K."/>
            <person name="Frommer W.B."/>
            <person name="Fujita T."/>
            <person name="Gramzow L."/>
            <person name="Gutensohn M."/>
            <person name="Harholt J."/>
            <person name="Hattori M."/>
            <person name="Heyl A."/>
            <person name="Hirai T."/>
            <person name="Hiwatashi Y."/>
            <person name="Ishikawa M."/>
            <person name="Iwata M."/>
            <person name="Karol K.G."/>
            <person name="Koehler B."/>
            <person name="Kolukisaoglu U."/>
            <person name="Kubo M."/>
            <person name="Kurata T."/>
            <person name="Lalonde S."/>
            <person name="Li K."/>
            <person name="Li Y."/>
            <person name="Litt A."/>
            <person name="Lyons E."/>
            <person name="Manning G."/>
            <person name="Maruyama T."/>
            <person name="Michael T.P."/>
            <person name="Mikami K."/>
            <person name="Miyazaki S."/>
            <person name="Morinaga S."/>
            <person name="Murata T."/>
            <person name="Mueller-Roeber B."/>
            <person name="Nelson D.R."/>
            <person name="Obara M."/>
            <person name="Oguri Y."/>
            <person name="Olmstead R.G."/>
            <person name="Onodera N."/>
            <person name="Petersen B.L."/>
            <person name="Pils B."/>
            <person name="Prigge M."/>
            <person name="Rensing S.A."/>
            <person name="Riano-Pachon D.M."/>
            <person name="Roberts A.W."/>
            <person name="Sato Y."/>
            <person name="Scheller H.V."/>
            <person name="Schulz B."/>
            <person name="Schulz C."/>
            <person name="Shakirov E.V."/>
            <person name="Shibagaki N."/>
            <person name="Shinohara N."/>
            <person name="Shippen D.E."/>
            <person name="Soerensen I."/>
            <person name="Sotooka R."/>
            <person name="Sugimoto N."/>
            <person name="Sugita M."/>
            <person name="Sumikawa N."/>
            <person name="Tanurdzic M."/>
            <person name="Theissen G."/>
            <person name="Ulvskov P."/>
            <person name="Wakazuki S."/>
            <person name="Weng J.K."/>
            <person name="Willats W.W."/>
            <person name="Wipf D."/>
            <person name="Wolf P.G."/>
            <person name="Yang L."/>
            <person name="Zimmer A.D."/>
            <person name="Zhu Q."/>
            <person name="Mitros T."/>
            <person name="Hellsten U."/>
            <person name="Loque D."/>
            <person name="Otillar R."/>
            <person name="Salamov A."/>
            <person name="Schmutz J."/>
            <person name="Shapiro H."/>
            <person name="Lindquist E."/>
            <person name="Lucas S."/>
            <person name="Rokhsar D."/>
            <person name="Grigoriev I.V."/>
        </authorList>
    </citation>
    <scope>NUCLEOTIDE SEQUENCE [LARGE SCALE GENOMIC DNA]</scope>
</reference>
<keyword evidence="1" id="KW-0880">Kelch repeat</keyword>
<proteinExistence type="predicted"/>
<dbReference type="eggNOG" id="KOG0379">
    <property type="taxonomic scope" value="Eukaryota"/>
</dbReference>
<dbReference type="HOGENOM" id="CLU_026060_0_0_1"/>
<dbReference type="InterPro" id="IPR015915">
    <property type="entry name" value="Kelch-typ_b-propeller"/>
</dbReference>
<gene>
    <name evidence="4" type="ORF">SELMODRAFT_134811</name>
</gene>
<organism evidence="5">
    <name type="scientific">Selaginella moellendorffii</name>
    <name type="common">Spikemoss</name>
    <dbReference type="NCBI Taxonomy" id="88036"/>
    <lineage>
        <taxon>Eukaryota</taxon>
        <taxon>Viridiplantae</taxon>
        <taxon>Streptophyta</taxon>
        <taxon>Embryophyta</taxon>
        <taxon>Tracheophyta</taxon>
        <taxon>Lycopodiopsida</taxon>
        <taxon>Selaginellales</taxon>
        <taxon>Selaginellaceae</taxon>
        <taxon>Selaginella</taxon>
    </lineage>
</organism>
<dbReference type="PANTHER" id="PTHR46093">
    <property type="entry name" value="ACYL-COA-BINDING DOMAIN-CONTAINING PROTEIN 5"/>
    <property type="match status" value="1"/>
</dbReference>
<protein>
    <recommendedName>
        <fullName evidence="6">DCD domain-containing protein</fullName>
    </recommendedName>
</protein>
<dbReference type="AlphaFoldDB" id="D8T996"/>
<feature type="compositionally biased region" description="Low complexity" evidence="3">
    <location>
        <begin position="345"/>
        <end position="357"/>
    </location>
</feature>
<dbReference type="Pfam" id="PF24681">
    <property type="entry name" value="Kelch_KLHDC2_KLHL20_DRC7"/>
    <property type="match status" value="1"/>
</dbReference>
<feature type="region of interest" description="Disordered" evidence="3">
    <location>
        <begin position="334"/>
        <end position="363"/>
    </location>
</feature>
<evidence type="ECO:0008006" key="6">
    <source>
        <dbReference type="Google" id="ProtNLM"/>
    </source>
</evidence>
<dbReference type="STRING" id="88036.D8T996"/>
<dbReference type="KEGG" id="smo:SELMODRAFT_134811"/>
<evidence type="ECO:0000313" key="4">
    <source>
        <dbReference type="EMBL" id="EFJ06787.1"/>
    </source>
</evidence>
<dbReference type="Proteomes" id="UP000001514">
    <property type="component" value="Unassembled WGS sequence"/>
</dbReference>
<dbReference type="Gramene" id="EFJ06787">
    <property type="protein sequence ID" value="EFJ06787"/>
    <property type="gene ID" value="SELMODRAFT_134811"/>
</dbReference>
<dbReference type="Pfam" id="PF01344">
    <property type="entry name" value="Kelch_1"/>
    <property type="match status" value="1"/>
</dbReference>
<accession>D8T996</accession>
<evidence type="ECO:0000256" key="2">
    <source>
        <dbReference type="ARBA" id="ARBA00022737"/>
    </source>
</evidence>
<dbReference type="Gene3D" id="2.120.10.80">
    <property type="entry name" value="Kelch-type beta propeller"/>
    <property type="match status" value="2"/>
</dbReference>
<dbReference type="EMBL" id="GL377694">
    <property type="protein sequence ID" value="EFJ06787.1"/>
    <property type="molecule type" value="Genomic_DNA"/>
</dbReference>
<evidence type="ECO:0000256" key="3">
    <source>
        <dbReference type="SAM" id="MobiDB-lite"/>
    </source>
</evidence>
<evidence type="ECO:0000313" key="5">
    <source>
        <dbReference type="Proteomes" id="UP000001514"/>
    </source>
</evidence>
<dbReference type="InParanoid" id="D8T996"/>
<sequence>MRWEEVAKERATGRRIRPGKRWGHTLTAVNNGKLLFLFGGYGKIETSHVHVFDSVTKSWSKPFLKGTLPAPRDSHTCTAVGSKLFVFGGTDGTSPLDELYVLDTTTYTWTKPDTSGDIPAAREGHSAALVGDDLYVFGGCGKKKQGQAREVYYDDLYALSTTSCAWRKVLTSGPRPCSRDSHSMSSFGNKLVLFGGEDVLNTYLADIYILDVGSLEWSRLETRGVKPAPRAGHAAERIGNNLIIFGGFADKRTLFDDVYVLDLLSGEWHKPEVTGNGPSHRFSLASDLIDPERGVVALYGGCNGELEALPEMFFLHTGIALNLHEQPEVSFKRDLRVRRNTRQASSSTSSSSSSDSEPSLKRPKLSGEFSMAEKIFQGKITSVFHYGYTLETRIDGKPFRGVLFSYKPGFTEAVESYLATAKTRQVFVQFPCPSPLRVFALLARPETNERVEDFHEKPSLLGESESVFYPPPPISPRKYRDLLGSSSNPFLNDLAWHST</sequence>
<dbReference type="SUPFAM" id="SSF117281">
    <property type="entry name" value="Kelch motif"/>
    <property type="match status" value="1"/>
</dbReference>